<organism evidence="2 3">
    <name type="scientific">Colletotrichum tamarilloi</name>
    <dbReference type="NCBI Taxonomy" id="1209934"/>
    <lineage>
        <taxon>Eukaryota</taxon>
        <taxon>Fungi</taxon>
        <taxon>Dikarya</taxon>
        <taxon>Ascomycota</taxon>
        <taxon>Pezizomycotina</taxon>
        <taxon>Sordariomycetes</taxon>
        <taxon>Hypocreomycetidae</taxon>
        <taxon>Glomerellales</taxon>
        <taxon>Glomerellaceae</taxon>
        <taxon>Colletotrichum</taxon>
        <taxon>Colletotrichum acutatum species complex</taxon>
    </lineage>
</organism>
<feature type="region of interest" description="Disordered" evidence="1">
    <location>
        <begin position="177"/>
        <end position="196"/>
    </location>
</feature>
<evidence type="ECO:0000313" key="3">
    <source>
        <dbReference type="Proteomes" id="UP001227543"/>
    </source>
</evidence>
<feature type="region of interest" description="Disordered" evidence="1">
    <location>
        <begin position="75"/>
        <end position="95"/>
    </location>
</feature>
<feature type="compositionally biased region" description="Low complexity" evidence="1">
    <location>
        <begin position="77"/>
        <end position="88"/>
    </location>
</feature>
<keyword evidence="3" id="KW-1185">Reference proteome</keyword>
<evidence type="ECO:0000313" key="2">
    <source>
        <dbReference type="EMBL" id="KAK1506878.1"/>
    </source>
</evidence>
<feature type="region of interest" description="Disordered" evidence="1">
    <location>
        <begin position="207"/>
        <end position="232"/>
    </location>
</feature>
<reference evidence="2 3" key="1">
    <citation type="submission" date="2016-10" db="EMBL/GenBank/DDBJ databases">
        <title>The genome sequence of Colletotrichum fioriniae PJ7.</title>
        <authorList>
            <person name="Baroncelli R."/>
        </authorList>
    </citation>
    <scope>NUCLEOTIDE SEQUENCE [LARGE SCALE GENOMIC DNA]</scope>
    <source>
        <strain evidence="2 3">Tom-12</strain>
    </source>
</reference>
<dbReference type="EMBL" id="MLFU01000007">
    <property type="protein sequence ID" value="KAK1506878.1"/>
    <property type="molecule type" value="Genomic_DNA"/>
</dbReference>
<dbReference type="GeneID" id="85403485"/>
<accession>A0ABQ9RLB6</accession>
<comment type="caution">
    <text evidence="2">The sequence shown here is derived from an EMBL/GenBank/DDBJ whole genome shotgun (WGS) entry which is preliminary data.</text>
</comment>
<name>A0ABQ9RLB6_9PEZI</name>
<gene>
    <name evidence="2" type="ORF">CTAM01_03210</name>
</gene>
<dbReference type="Proteomes" id="UP001227543">
    <property type="component" value="Unassembled WGS sequence"/>
</dbReference>
<evidence type="ECO:0000256" key="1">
    <source>
        <dbReference type="SAM" id="MobiDB-lite"/>
    </source>
</evidence>
<proteinExistence type="predicted"/>
<feature type="compositionally biased region" description="Polar residues" evidence="1">
    <location>
        <begin position="177"/>
        <end position="191"/>
    </location>
</feature>
<dbReference type="RefSeq" id="XP_060386246.1">
    <property type="nucleotide sequence ID" value="XM_060519247.1"/>
</dbReference>
<sequence length="266" mass="28539">MLVRSQTLQLSSSTPGAAHHMLMFTPDAPCSLYARSVGRSVNLANLMQDAATYLCLYPYHEETAPQHSTAQGIRTLSHGGSHGSSTSGMAPCRRRDPQMGRVPLLLVLVLVLLKCERAQRHIPASQHQAYQASAQALGHLGPGIGTATTTATRGVLCVESRTVWMAVVVAGGETTIRTARNPSQQQSTIHNPPQRLRFSLPLGSTEVGLDEEPARRTEDEGGAASGRVGRQRRTTARYVHTPYCVPVPVSAALTSHLCDCEVVTGE</sequence>
<protein>
    <submittedName>
        <fullName evidence="2">Uncharacterized protein</fullName>
    </submittedName>
</protein>